<dbReference type="PANTHER" id="PTHR12196">
    <property type="entry name" value="DOMAIN OF UNKNOWN FUNCTION 71 DUF71 -CONTAINING PROTEIN"/>
    <property type="match status" value="1"/>
</dbReference>
<dbReference type="PANTHER" id="PTHR12196:SF2">
    <property type="entry name" value="DIPHTHINE--AMMONIA LIGASE"/>
    <property type="match status" value="1"/>
</dbReference>
<proteinExistence type="predicted"/>
<dbReference type="KEGG" id="mees:MmiEs2_05990"/>
<sequence length="228" mass="25432">MKIAALVSGGKDSVFAVQKMIESGHEIVCFICLVPENKESYMFHSINTDLVKFIANAADIPLIYQPTSGVKEEELNEMKDAFSIAISKYRAEGVCSGAIESEYQRSRVQNICDSLNLSAFAPLWKADPVSLLSEMIESGTDIRFAAVAADGLDERWLGRQLDRQALSDLIKLHETKYVHVAGEGGEFETAVLDAPFFKKKINPVQTEIRWYGNRGFYDILKAELISKE</sequence>
<dbReference type="InterPro" id="IPR002761">
    <property type="entry name" value="Diphthami_syn_dom"/>
</dbReference>
<dbReference type="Gene3D" id="3.90.1490.10">
    <property type="entry name" value="putative n-type atp pyrophosphatase, domain 2"/>
    <property type="match status" value="1"/>
</dbReference>
<reference evidence="2 3" key="1">
    <citation type="submission" date="2023-07" db="EMBL/GenBank/DDBJ databases">
        <title>Closed genome sequence of Methanimicrococcus sp. Es2.</title>
        <authorList>
            <person name="Protasov E."/>
            <person name="Platt K."/>
            <person name="Reeh H."/>
            <person name="Poehlein A."/>
            <person name="Daniel R."/>
            <person name="Brune A."/>
        </authorList>
    </citation>
    <scope>NUCLEOTIDE SEQUENCE [LARGE SCALE GENOMIC DNA]</scope>
    <source>
        <strain evidence="2 3">Es2</strain>
    </source>
</reference>
<evidence type="ECO:0000313" key="2">
    <source>
        <dbReference type="EMBL" id="WNY28414.1"/>
    </source>
</evidence>
<gene>
    <name evidence="2" type="ORF">MmiEs2_05990</name>
</gene>
<dbReference type="EMBL" id="CP131062">
    <property type="protein sequence ID" value="WNY28414.1"/>
    <property type="molecule type" value="Genomic_DNA"/>
</dbReference>
<dbReference type="NCBIfam" id="TIGR03679">
    <property type="entry name" value="arCOG00187"/>
    <property type="match status" value="1"/>
</dbReference>
<dbReference type="Proteomes" id="UP001302662">
    <property type="component" value="Chromosome"/>
</dbReference>
<dbReference type="InterPro" id="IPR030662">
    <property type="entry name" value="DPH6/MJ0570"/>
</dbReference>
<organism evidence="2 3">
    <name type="scientific">Methanimicrococcus stummii</name>
    <dbReference type="NCBI Taxonomy" id="3028294"/>
    <lineage>
        <taxon>Archaea</taxon>
        <taxon>Methanobacteriati</taxon>
        <taxon>Methanobacteriota</taxon>
        <taxon>Stenosarchaea group</taxon>
        <taxon>Methanomicrobia</taxon>
        <taxon>Methanosarcinales</taxon>
        <taxon>Methanosarcinaceae</taxon>
        <taxon>Methanimicrococcus</taxon>
    </lineage>
</organism>
<dbReference type="FunFam" id="3.40.50.620:FF:000145">
    <property type="entry name" value="ATP-binding domain containing protein"/>
    <property type="match status" value="1"/>
</dbReference>
<dbReference type="AlphaFoldDB" id="A0AA96ZX09"/>
<protein>
    <recommendedName>
        <fullName evidence="1">Diphthamide synthase domain-containing protein</fullName>
    </recommendedName>
</protein>
<dbReference type="NCBIfam" id="TIGR00290">
    <property type="entry name" value="MJ0570_dom"/>
    <property type="match status" value="1"/>
</dbReference>
<dbReference type="RefSeq" id="WP_316559954.1">
    <property type="nucleotide sequence ID" value="NZ_CP131062.1"/>
</dbReference>
<dbReference type="GO" id="GO:0017183">
    <property type="term" value="P:protein histidyl modification to diphthamide"/>
    <property type="evidence" value="ECO:0007669"/>
    <property type="project" value="TreeGrafter"/>
</dbReference>
<dbReference type="CDD" id="cd01994">
    <property type="entry name" value="AANH_PF0828-like"/>
    <property type="match status" value="1"/>
</dbReference>
<evidence type="ECO:0000259" key="1">
    <source>
        <dbReference type="Pfam" id="PF01902"/>
    </source>
</evidence>
<dbReference type="InterPro" id="IPR022427">
    <property type="entry name" value="MJ0570_ATP-bd"/>
</dbReference>
<feature type="domain" description="Diphthamide synthase" evidence="1">
    <location>
        <begin position="1"/>
        <end position="223"/>
    </location>
</feature>
<dbReference type="Pfam" id="PF01902">
    <property type="entry name" value="Diphthami_syn_2"/>
    <property type="match status" value="1"/>
</dbReference>
<dbReference type="Gene3D" id="3.40.50.620">
    <property type="entry name" value="HUPs"/>
    <property type="match status" value="1"/>
</dbReference>
<accession>A0AA96ZX09</accession>
<evidence type="ECO:0000313" key="3">
    <source>
        <dbReference type="Proteomes" id="UP001302662"/>
    </source>
</evidence>
<keyword evidence="3" id="KW-1185">Reference proteome</keyword>
<dbReference type="GeneID" id="85197051"/>
<dbReference type="SUPFAM" id="SSF52402">
    <property type="entry name" value="Adenine nucleotide alpha hydrolases-like"/>
    <property type="match status" value="1"/>
</dbReference>
<dbReference type="GO" id="GO:0017178">
    <property type="term" value="F:diphthine-ammonia ligase activity"/>
    <property type="evidence" value="ECO:0007669"/>
    <property type="project" value="TreeGrafter"/>
</dbReference>
<name>A0AA96ZX09_9EURY</name>
<dbReference type="PIRSF" id="PIRSF039123">
    <property type="entry name" value="Diphthamide_synthase"/>
    <property type="match status" value="1"/>
</dbReference>
<dbReference type="InterPro" id="IPR014729">
    <property type="entry name" value="Rossmann-like_a/b/a_fold"/>
</dbReference>